<dbReference type="Proteomes" id="UP000192042">
    <property type="component" value="Chromosome I"/>
</dbReference>
<keyword evidence="2" id="KW-1185">Reference proteome</keyword>
<evidence type="ECO:0000313" key="2">
    <source>
        <dbReference type="Proteomes" id="UP000192042"/>
    </source>
</evidence>
<sequence>MDSTSDCLTLGKRLQEHPAWEDSRRYSYWSLLSFKVDVGLLSVEMLTLIRIVDRRKGTLYIRGQEYTEAWPLIFTGLDMNTAQKPLRTYRCR</sequence>
<name>A0A1W1I514_9BACT</name>
<gene>
    <name evidence="1" type="ORF">NSJP_1918</name>
</gene>
<dbReference type="EMBL" id="LT828648">
    <property type="protein sequence ID" value="SLM48090.1"/>
    <property type="molecule type" value="Genomic_DNA"/>
</dbReference>
<dbReference type="KEGG" id="nja:NSJP_1918"/>
<accession>A0A1W1I514</accession>
<dbReference type="AlphaFoldDB" id="A0A1W1I514"/>
<evidence type="ECO:0000313" key="1">
    <source>
        <dbReference type="EMBL" id="SLM48090.1"/>
    </source>
</evidence>
<reference evidence="1 2" key="1">
    <citation type="submission" date="2017-03" db="EMBL/GenBank/DDBJ databases">
        <authorList>
            <person name="Afonso C.L."/>
            <person name="Miller P.J."/>
            <person name="Scott M.A."/>
            <person name="Spackman E."/>
            <person name="Goraichik I."/>
            <person name="Dimitrov K.M."/>
            <person name="Suarez D.L."/>
            <person name="Swayne D.E."/>
        </authorList>
    </citation>
    <scope>NUCLEOTIDE SEQUENCE [LARGE SCALE GENOMIC DNA]</scope>
    <source>
        <strain evidence="1">Genome sequencing of Nitrospira japonica strain NJ11</strain>
    </source>
</reference>
<proteinExistence type="predicted"/>
<protein>
    <submittedName>
        <fullName evidence="1">Uncharacterized protein</fullName>
    </submittedName>
</protein>
<organism evidence="1 2">
    <name type="scientific">Nitrospira japonica</name>
    <dbReference type="NCBI Taxonomy" id="1325564"/>
    <lineage>
        <taxon>Bacteria</taxon>
        <taxon>Pseudomonadati</taxon>
        <taxon>Nitrospirota</taxon>
        <taxon>Nitrospiria</taxon>
        <taxon>Nitrospirales</taxon>
        <taxon>Nitrospiraceae</taxon>
        <taxon>Nitrospira</taxon>
    </lineage>
</organism>